<evidence type="ECO:0000313" key="2">
    <source>
        <dbReference type="Proteomes" id="UP000659047"/>
    </source>
</evidence>
<protein>
    <submittedName>
        <fullName evidence="1">Uncharacterized protein</fullName>
    </submittedName>
</protein>
<dbReference type="EMBL" id="JAEPBH010000003">
    <property type="protein sequence ID" value="MBK4714135.1"/>
    <property type="molecule type" value="Genomic_DNA"/>
</dbReference>
<gene>
    <name evidence="1" type="ORF">JJB97_02055</name>
</gene>
<accession>A0A8K0XVI4</accession>
<reference evidence="1" key="1">
    <citation type="submission" date="2021-01" db="EMBL/GenBank/DDBJ databases">
        <title>Intestinitalea alba gen. nov., sp. nov., a novel genus of the family Enterobacteriaceae, isolated from the gut of the plastic-eating mealworm Tenebrio molitor L.</title>
        <authorList>
            <person name="Yang Y."/>
        </authorList>
    </citation>
    <scope>NUCLEOTIDE SEQUENCE</scope>
    <source>
        <strain evidence="1">BIT-L3</strain>
    </source>
</reference>
<name>A0A8K0XVI4_9ENTR</name>
<evidence type="ECO:0000313" key="1">
    <source>
        <dbReference type="EMBL" id="MBK4714135.1"/>
    </source>
</evidence>
<comment type="caution">
    <text evidence="1">The sequence shown here is derived from an EMBL/GenBank/DDBJ whole genome shotgun (WGS) entry which is preliminary data.</text>
</comment>
<sequence length="128" mass="14310">MNYAVNTAWQRVKARSGRAVVSGRSAPARNSRAFRLASQAYLSIPGNQNMFDLFSGISLSVGRHIRAVYCRRYGRNKGVAEGAKQRFLFINPDGAMFGNPGTLRAANSCQERPLLRFFSVLHKHAFFK</sequence>
<dbReference type="AlphaFoldDB" id="A0A8K0XVI4"/>
<proteinExistence type="predicted"/>
<dbReference type="Proteomes" id="UP000659047">
    <property type="component" value="Unassembled WGS sequence"/>
</dbReference>
<organism evidence="1 2">
    <name type="scientific">Tenebrionibacter intestinalis</name>
    <dbReference type="NCBI Taxonomy" id="2799638"/>
    <lineage>
        <taxon>Bacteria</taxon>
        <taxon>Pseudomonadati</taxon>
        <taxon>Pseudomonadota</taxon>
        <taxon>Gammaproteobacteria</taxon>
        <taxon>Enterobacterales</taxon>
        <taxon>Enterobacteriaceae</taxon>
        <taxon>Tenebrionibacter/Tenebrionicola group</taxon>
        <taxon>Tenebrionibacter</taxon>
    </lineage>
</organism>
<keyword evidence="2" id="KW-1185">Reference proteome</keyword>